<gene>
    <name evidence="5" type="ORF">CJ235_03545</name>
    <name evidence="4" type="ORF">NW133_07730</name>
</gene>
<evidence type="ECO:0000256" key="2">
    <source>
        <dbReference type="PROSITE-ProRule" id="PRU00335"/>
    </source>
</evidence>
<dbReference type="Gene3D" id="1.10.357.10">
    <property type="entry name" value="Tetracycline Repressor, domain 2"/>
    <property type="match status" value="1"/>
</dbReference>
<reference evidence="5 6" key="1">
    <citation type="submission" date="2017-09" db="EMBL/GenBank/DDBJ databases">
        <title>Bacterial strain isolated from the female urinary microbiota.</title>
        <authorList>
            <person name="Thomas-White K."/>
            <person name="Kumar N."/>
            <person name="Forster S."/>
            <person name="Putonti C."/>
            <person name="Lawley T."/>
            <person name="Wolfe A.J."/>
        </authorList>
    </citation>
    <scope>NUCLEOTIDE SEQUENCE [LARGE SCALE GENOMIC DNA]</scope>
    <source>
        <strain evidence="5 6">UMB0834</strain>
    </source>
</reference>
<evidence type="ECO:0000256" key="1">
    <source>
        <dbReference type="ARBA" id="ARBA00023125"/>
    </source>
</evidence>
<evidence type="ECO:0000313" key="6">
    <source>
        <dbReference type="Proteomes" id="UP000235748"/>
    </source>
</evidence>
<organism evidence="5 6">
    <name type="scientific">Staphylococcus pettenkoferi</name>
    <dbReference type="NCBI Taxonomy" id="170573"/>
    <lineage>
        <taxon>Bacteria</taxon>
        <taxon>Bacillati</taxon>
        <taxon>Bacillota</taxon>
        <taxon>Bacilli</taxon>
        <taxon>Bacillales</taxon>
        <taxon>Staphylococcaceae</taxon>
        <taxon>Staphylococcus</taxon>
    </lineage>
</organism>
<dbReference type="KEGG" id="spet:CEP67_09635"/>
<dbReference type="AlphaFoldDB" id="A0A1Z3U3I2"/>
<sequence>MAGRPKDPTVNQKVFNAIDDILSKQHYHDMTVDQIANQSGVSKTTIYRRWSDKSFIIIDMFLEQTETYKPHPVSLYDDLYQFLIHVMHIYKSNLGIAVMEILINQYHKEAKMRFMEAYFSEKRSVLKDIIETYTTIDDEDLFIDLIFSPIYFNLIIKPEVLDEAYIDKMLRLILRMYELYHQQ</sequence>
<dbReference type="SUPFAM" id="SSF48498">
    <property type="entry name" value="Tetracyclin repressor-like, C-terminal domain"/>
    <property type="match status" value="1"/>
</dbReference>
<keyword evidence="1 2" id="KW-0238">DNA-binding</keyword>
<accession>A0A1Z3U3I2</accession>
<dbReference type="InterPro" id="IPR036271">
    <property type="entry name" value="Tet_transcr_reg_TetR-rel_C_sf"/>
</dbReference>
<dbReference type="SUPFAM" id="SSF46689">
    <property type="entry name" value="Homeodomain-like"/>
    <property type="match status" value="1"/>
</dbReference>
<dbReference type="Pfam" id="PF00440">
    <property type="entry name" value="TetR_N"/>
    <property type="match status" value="1"/>
</dbReference>
<dbReference type="RefSeq" id="WP_002471496.1">
    <property type="nucleotide sequence ID" value="NZ_CP022096.2"/>
</dbReference>
<dbReference type="InterPro" id="IPR001647">
    <property type="entry name" value="HTH_TetR"/>
</dbReference>
<dbReference type="STRING" id="170573.GCA_001076995_02241"/>
<keyword evidence="7" id="KW-1185">Reference proteome</keyword>
<dbReference type="Gene3D" id="1.10.10.60">
    <property type="entry name" value="Homeodomain-like"/>
    <property type="match status" value="1"/>
</dbReference>
<dbReference type="EMBL" id="PNGG01000001">
    <property type="protein sequence ID" value="PMC20765.1"/>
    <property type="molecule type" value="Genomic_DNA"/>
</dbReference>
<dbReference type="PROSITE" id="PS50977">
    <property type="entry name" value="HTH_TETR_2"/>
    <property type="match status" value="1"/>
</dbReference>
<dbReference type="EMBL" id="JANSLD010000028">
    <property type="protein sequence ID" value="MCY1583416.1"/>
    <property type="molecule type" value="Genomic_DNA"/>
</dbReference>
<dbReference type="InterPro" id="IPR009057">
    <property type="entry name" value="Homeodomain-like_sf"/>
</dbReference>
<dbReference type="GeneID" id="42044093"/>
<dbReference type="Proteomes" id="UP001072952">
    <property type="component" value="Unassembled WGS sequence"/>
</dbReference>
<evidence type="ECO:0000313" key="5">
    <source>
        <dbReference type="EMBL" id="PMC20765.1"/>
    </source>
</evidence>
<reference evidence="4" key="2">
    <citation type="journal article" date="2022" name="Int. J. Mol. Sci.">
        <title>Phenotypic and Genotypic Virulence Characterisation of Staphylococcus pettenkoferi Strains Isolated from Human Bloodstream and Diabetic Foot Infections.</title>
        <authorList>
            <person name="Magnan C."/>
            <person name="Ahmad-Mansour N."/>
            <person name="Pouget C."/>
            <person name="Morsli M."/>
            <person name="Huc-Brandt S."/>
            <person name="Pantel A."/>
            <person name="Dunyach-Remy C."/>
            <person name="Sotto A."/>
            <person name="Molle V."/>
            <person name="Lavigne J.-P."/>
        </authorList>
    </citation>
    <scope>NUCLEOTIDE SEQUENCE</scope>
    <source>
        <strain evidence="4">NSP012P</strain>
    </source>
</reference>
<evidence type="ECO:0000313" key="4">
    <source>
        <dbReference type="EMBL" id="MCY1583416.1"/>
    </source>
</evidence>
<evidence type="ECO:0000313" key="7">
    <source>
        <dbReference type="Proteomes" id="UP001072952"/>
    </source>
</evidence>
<feature type="domain" description="HTH tetR-type" evidence="3">
    <location>
        <begin position="8"/>
        <end position="68"/>
    </location>
</feature>
<feature type="DNA-binding region" description="H-T-H motif" evidence="2">
    <location>
        <begin position="31"/>
        <end position="50"/>
    </location>
</feature>
<evidence type="ECO:0000259" key="3">
    <source>
        <dbReference type="PROSITE" id="PS50977"/>
    </source>
</evidence>
<comment type="caution">
    <text evidence="5">The sequence shown here is derived from an EMBL/GenBank/DDBJ whole genome shotgun (WGS) entry which is preliminary data.</text>
</comment>
<protein>
    <submittedName>
        <fullName evidence="5">TetR/AcrR family transcriptional regulator</fullName>
    </submittedName>
</protein>
<reference evidence="4" key="3">
    <citation type="submission" date="2022-08" db="EMBL/GenBank/DDBJ databases">
        <authorList>
            <person name="Magnan C."/>
        </authorList>
    </citation>
    <scope>NUCLEOTIDE SEQUENCE</scope>
    <source>
        <strain evidence="4">NSP012P</strain>
    </source>
</reference>
<name>A0A1Z3U3I2_9STAP</name>
<dbReference type="GO" id="GO:0003677">
    <property type="term" value="F:DNA binding"/>
    <property type="evidence" value="ECO:0007669"/>
    <property type="project" value="UniProtKB-UniRule"/>
</dbReference>
<proteinExistence type="predicted"/>
<dbReference type="Proteomes" id="UP000235748">
    <property type="component" value="Unassembled WGS sequence"/>
</dbReference>